<feature type="compositionally biased region" description="Low complexity" evidence="1">
    <location>
        <begin position="149"/>
        <end position="161"/>
    </location>
</feature>
<sequence>MSSSLSSSNNSNSNSASSGPNMEEVGYEDCAPTTARRRGPGGTSIRRVKTMEPTTMERRRSSLFHVQGVGTEDEEPAPLMADRSAARRKNRRRNGGRRGSVAHVRATPVPEEEEAEEQHQMAPRRRSFTGLMEAMDSSISGLMEDVSSRYHSSRNSNSSPRVGRRTGGRRSSIFHVNQVDGKGTLEEHESTHSSRSKSRTLKLNPFARKSSTGSSSKSHNKKEKKRSNSGHKKQQDTEKSSEDLLKELEQLARAVQKNPESRKILQQHLQKQQQGPPAYVRAA</sequence>
<protein>
    <submittedName>
        <fullName evidence="2">Uncharacterized protein</fullName>
    </submittedName>
</protein>
<keyword evidence="3" id="KW-1185">Reference proteome</keyword>
<proteinExistence type="predicted"/>
<evidence type="ECO:0000256" key="1">
    <source>
        <dbReference type="SAM" id="MobiDB-lite"/>
    </source>
</evidence>
<dbReference type="AlphaFoldDB" id="A0A9N8HYY7"/>
<evidence type="ECO:0000313" key="3">
    <source>
        <dbReference type="Proteomes" id="UP001153069"/>
    </source>
</evidence>
<feature type="compositionally biased region" description="Basic and acidic residues" evidence="1">
    <location>
        <begin position="183"/>
        <end position="192"/>
    </location>
</feature>
<evidence type="ECO:0000313" key="2">
    <source>
        <dbReference type="EMBL" id="CAB9527983.1"/>
    </source>
</evidence>
<feature type="compositionally biased region" description="Basic residues" evidence="1">
    <location>
        <begin position="86"/>
        <end position="96"/>
    </location>
</feature>
<gene>
    <name evidence="2" type="ORF">SEMRO_2119_G315360.1</name>
</gene>
<dbReference type="Proteomes" id="UP001153069">
    <property type="component" value="Unassembled WGS sequence"/>
</dbReference>
<name>A0A9N8HYY7_9STRA</name>
<accession>A0A9N8HYY7</accession>
<feature type="compositionally biased region" description="Basic residues" evidence="1">
    <location>
        <begin position="218"/>
        <end position="232"/>
    </location>
</feature>
<feature type="compositionally biased region" description="Basic and acidic residues" evidence="1">
    <location>
        <begin position="233"/>
        <end position="250"/>
    </location>
</feature>
<comment type="caution">
    <text evidence="2">The sequence shown here is derived from an EMBL/GenBank/DDBJ whole genome shotgun (WGS) entry which is preliminary data.</text>
</comment>
<organism evidence="2 3">
    <name type="scientific">Seminavis robusta</name>
    <dbReference type="NCBI Taxonomy" id="568900"/>
    <lineage>
        <taxon>Eukaryota</taxon>
        <taxon>Sar</taxon>
        <taxon>Stramenopiles</taxon>
        <taxon>Ochrophyta</taxon>
        <taxon>Bacillariophyta</taxon>
        <taxon>Bacillariophyceae</taxon>
        <taxon>Bacillariophycidae</taxon>
        <taxon>Naviculales</taxon>
        <taxon>Naviculaceae</taxon>
        <taxon>Seminavis</taxon>
    </lineage>
</organism>
<dbReference type="EMBL" id="CAICTM010002117">
    <property type="protein sequence ID" value="CAB9527983.1"/>
    <property type="molecule type" value="Genomic_DNA"/>
</dbReference>
<reference evidence="2" key="1">
    <citation type="submission" date="2020-06" db="EMBL/GenBank/DDBJ databases">
        <authorList>
            <consortium name="Plant Systems Biology data submission"/>
        </authorList>
    </citation>
    <scope>NUCLEOTIDE SEQUENCE</scope>
    <source>
        <strain evidence="2">D6</strain>
    </source>
</reference>
<feature type="region of interest" description="Disordered" evidence="1">
    <location>
        <begin position="1"/>
        <end position="283"/>
    </location>
</feature>
<feature type="compositionally biased region" description="Low complexity" evidence="1">
    <location>
        <begin position="1"/>
        <end position="18"/>
    </location>
</feature>